<protein>
    <recommendedName>
        <fullName evidence="5">Pentatricopeptide repeat-containing protein</fullName>
    </recommendedName>
</protein>
<proteinExistence type="predicted"/>
<dbReference type="PANTHER" id="PTHR47926:SF347">
    <property type="entry name" value="PENTATRICOPEPTIDE REPEAT-CONTAINING PROTEIN"/>
    <property type="match status" value="1"/>
</dbReference>
<evidence type="ECO:0000313" key="4">
    <source>
        <dbReference type="Proteomes" id="UP001151752"/>
    </source>
</evidence>
<gene>
    <name evidence="3" type="ORF">OIU74_013697</name>
</gene>
<dbReference type="PANTHER" id="PTHR47926">
    <property type="entry name" value="PENTATRICOPEPTIDE REPEAT-CONTAINING PROTEIN"/>
    <property type="match status" value="1"/>
</dbReference>
<organism evidence="3 4">
    <name type="scientific">Salix koriyanagi</name>
    <dbReference type="NCBI Taxonomy" id="2511006"/>
    <lineage>
        <taxon>Eukaryota</taxon>
        <taxon>Viridiplantae</taxon>
        <taxon>Streptophyta</taxon>
        <taxon>Embryophyta</taxon>
        <taxon>Tracheophyta</taxon>
        <taxon>Spermatophyta</taxon>
        <taxon>Magnoliopsida</taxon>
        <taxon>eudicotyledons</taxon>
        <taxon>Gunneridae</taxon>
        <taxon>Pentapetalae</taxon>
        <taxon>rosids</taxon>
        <taxon>fabids</taxon>
        <taxon>Malpighiales</taxon>
        <taxon>Salicaceae</taxon>
        <taxon>Saliceae</taxon>
        <taxon>Salix</taxon>
    </lineage>
</organism>
<dbReference type="EMBL" id="JAPFFM010000016">
    <property type="protein sequence ID" value="KAJ6702594.1"/>
    <property type="molecule type" value="Genomic_DNA"/>
</dbReference>
<dbReference type="PROSITE" id="PS51375">
    <property type="entry name" value="PPR"/>
    <property type="match status" value="3"/>
</dbReference>
<reference evidence="3" key="2">
    <citation type="journal article" date="2023" name="Int. J. Mol. Sci.">
        <title>De Novo Assembly and Annotation of 11 Diverse Shrub Willow (Salix) Genomes Reveals Novel Gene Organization in Sex-Linked Regions.</title>
        <authorList>
            <person name="Hyden B."/>
            <person name="Feng K."/>
            <person name="Yates T.B."/>
            <person name="Jawdy S."/>
            <person name="Cereghino C."/>
            <person name="Smart L.B."/>
            <person name="Muchero W."/>
        </authorList>
    </citation>
    <scope>NUCLEOTIDE SEQUENCE</scope>
    <source>
        <tissue evidence="3">Shoot tip</tissue>
    </source>
</reference>
<feature type="repeat" description="PPR" evidence="2">
    <location>
        <begin position="191"/>
        <end position="225"/>
    </location>
</feature>
<dbReference type="InterPro" id="IPR011990">
    <property type="entry name" value="TPR-like_helical_dom_sf"/>
</dbReference>
<dbReference type="GO" id="GO:0009451">
    <property type="term" value="P:RNA modification"/>
    <property type="evidence" value="ECO:0007669"/>
    <property type="project" value="InterPro"/>
</dbReference>
<dbReference type="NCBIfam" id="TIGR00756">
    <property type="entry name" value="PPR"/>
    <property type="match status" value="4"/>
</dbReference>
<sequence>MGINQRLYMIMQTPFLVSRSNISLDPIAGLLKRCLKFKALRGGRQVHAWLVIRGTDSRILSLNSKLVGMYASCGDLKSATLVFKRIRNPNVFALNWMVLASAFEGYYKEAIWFFCSMKDSVFIYNKYTFSVVLKAFVGLLDLNKGKEVHCMVKQLGFESDVCVANALVDMYSKCGCIGYARRVFDRMVKRDIVSWTSMISGYCNVNKIEEALVLFERMRLEGLEPNDFTWNVLISGYARRGDSDGAFSLLSKMTREGLVPDLVTWNAMIAGFVQGERAGDAFKLFQDMLVLGVKPNLVTVAGLLPACGMISSIQRGRAIHGLIIEDVTRGDLKKPGSFAMLSAFYEGKEVRYNMKKIVEERKAQKEPAFSQVEEKDELVGVEIEKENNEVGLKAG</sequence>
<dbReference type="GO" id="GO:0003723">
    <property type="term" value="F:RNA binding"/>
    <property type="evidence" value="ECO:0007669"/>
    <property type="project" value="InterPro"/>
</dbReference>
<name>A0A9Q0Q9P1_9ROSI</name>
<keyword evidence="1" id="KW-0677">Repeat</keyword>
<feature type="repeat" description="PPR" evidence="2">
    <location>
        <begin position="261"/>
        <end position="295"/>
    </location>
</feature>
<dbReference type="InterPro" id="IPR002885">
    <property type="entry name" value="PPR_rpt"/>
</dbReference>
<reference evidence="3" key="1">
    <citation type="submission" date="2022-11" db="EMBL/GenBank/DDBJ databases">
        <authorList>
            <person name="Hyden B.L."/>
            <person name="Feng K."/>
            <person name="Yates T."/>
            <person name="Jawdy S."/>
            <person name="Smart L.B."/>
            <person name="Muchero W."/>
        </authorList>
    </citation>
    <scope>NUCLEOTIDE SEQUENCE</scope>
    <source>
        <tissue evidence="3">Shoot tip</tissue>
    </source>
</reference>
<evidence type="ECO:0000256" key="2">
    <source>
        <dbReference type="PROSITE-ProRule" id="PRU00708"/>
    </source>
</evidence>
<keyword evidence="4" id="KW-1185">Reference proteome</keyword>
<evidence type="ECO:0000313" key="3">
    <source>
        <dbReference type="EMBL" id="KAJ6702594.1"/>
    </source>
</evidence>
<dbReference type="FunFam" id="1.25.40.10:FF:000344">
    <property type="entry name" value="Pentatricopeptide repeat-containing protein"/>
    <property type="match status" value="1"/>
</dbReference>
<dbReference type="AlphaFoldDB" id="A0A9Q0Q9P1"/>
<dbReference type="Gene3D" id="1.25.40.10">
    <property type="entry name" value="Tetratricopeptide repeat domain"/>
    <property type="match status" value="2"/>
</dbReference>
<evidence type="ECO:0000256" key="1">
    <source>
        <dbReference type="ARBA" id="ARBA00022737"/>
    </source>
</evidence>
<evidence type="ECO:0008006" key="5">
    <source>
        <dbReference type="Google" id="ProtNLM"/>
    </source>
</evidence>
<dbReference type="Pfam" id="PF13041">
    <property type="entry name" value="PPR_2"/>
    <property type="match status" value="2"/>
</dbReference>
<accession>A0A9Q0Q9P1</accession>
<dbReference type="InterPro" id="IPR046960">
    <property type="entry name" value="PPR_At4g14850-like_plant"/>
</dbReference>
<comment type="caution">
    <text evidence="3">The sequence shown here is derived from an EMBL/GenBank/DDBJ whole genome shotgun (WGS) entry which is preliminary data.</text>
</comment>
<feature type="repeat" description="PPR" evidence="2">
    <location>
        <begin position="226"/>
        <end position="260"/>
    </location>
</feature>
<dbReference type="Proteomes" id="UP001151752">
    <property type="component" value="Chromosome 1"/>
</dbReference>